<gene>
    <name evidence="1" type="ORF">GCM10023200_11570</name>
</gene>
<sequence length="110" mass="11695">MTRFITFFNYTEETWAKMIVNPSDRLAAVRAAAESLGGTVDTLYYMFGRSDGFVISEVPDSTSAAAFSIAVTASGAVRDIETHELIAPDDLPAVLGKAATAQGTYRPPGS</sequence>
<dbReference type="RefSeq" id="WP_345411677.1">
    <property type="nucleotide sequence ID" value="NZ_BAABHO010000006.1"/>
</dbReference>
<dbReference type="Proteomes" id="UP001500928">
    <property type="component" value="Unassembled WGS sequence"/>
</dbReference>
<evidence type="ECO:0000313" key="1">
    <source>
        <dbReference type="EMBL" id="GAA4779977.1"/>
    </source>
</evidence>
<dbReference type="Pfam" id="PF08734">
    <property type="entry name" value="GYD"/>
    <property type="match status" value="1"/>
</dbReference>
<keyword evidence="2" id="KW-1185">Reference proteome</keyword>
<comment type="caution">
    <text evidence="1">The sequence shown here is derived from an EMBL/GenBank/DDBJ whole genome shotgun (WGS) entry which is preliminary data.</text>
</comment>
<organism evidence="1 2">
    <name type="scientific">Actinomycetospora chlora</name>
    <dbReference type="NCBI Taxonomy" id="663608"/>
    <lineage>
        <taxon>Bacteria</taxon>
        <taxon>Bacillati</taxon>
        <taxon>Actinomycetota</taxon>
        <taxon>Actinomycetes</taxon>
        <taxon>Pseudonocardiales</taxon>
        <taxon>Pseudonocardiaceae</taxon>
        <taxon>Actinomycetospora</taxon>
    </lineage>
</organism>
<accession>A0ABP9AHL2</accession>
<evidence type="ECO:0000313" key="2">
    <source>
        <dbReference type="Proteomes" id="UP001500928"/>
    </source>
</evidence>
<name>A0ABP9AHL2_9PSEU</name>
<dbReference type="EMBL" id="BAABHO010000006">
    <property type="protein sequence ID" value="GAA4779977.1"/>
    <property type="molecule type" value="Genomic_DNA"/>
</dbReference>
<reference evidence="2" key="1">
    <citation type="journal article" date="2019" name="Int. J. Syst. Evol. Microbiol.">
        <title>The Global Catalogue of Microorganisms (GCM) 10K type strain sequencing project: providing services to taxonomists for standard genome sequencing and annotation.</title>
        <authorList>
            <consortium name="The Broad Institute Genomics Platform"/>
            <consortium name="The Broad Institute Genome Sequencing Center for Infectious Disease"/>
            <person name="Wu L."/>
            <person name="Ma J."/>
        </authorList>
    </citation>
    <scope>NUCLEOTIDE SEQUENCE [LARGE SCALE GENOMIC DNA]</scope>
    <source>
        <strain evidence="2">JCM 17979</strain>
    </source>
</reference>
<dbReference type="InterPro" id="IPR014845">
    <property type="entry name" value="GYD/TTHA1554"/>
</dbReference>
<proteinExistence type="predicted"/>
<protein>
    <submittedName>
        <fullName evidence="1">GYD domain-containing protein</fullName>
    </submittedName>
</protein>